<feature type="transmembrane region" description="Helical" evidence="1">
    <location>
        <begin position="54"/>
        <end position="72"/>
    </location>
</feature>
<gene>
    <name evidence="3" type="ORF">KC19_6G129500</name>
</gene>
<feature type="domain" description="SAYSvFN" evidence="2">
    <location>
        <begin position="95"/>
        <end position="161"/>
    </location>
</feature>
<evidence type="ECO:0000313" key="3">
    <source>
        <dbReference type="EMBL" id="KAG0569977.1"/>
    </source>
</evidence>
<dbReference type="Proteomes" id="UP000822688">
    <property type="component" value="Chromosome 6"/>
</dbReference>
<feature type="transmembrane region" description="Helical" evidence="1">
    <location>
        <begin position="111"/>
        <end position="128"/>
    </location>
</feature>
<proteinExistence type="predicted"/>
<dbReference type="InterPro" id="IPR019387">
    <property type="entry name" value="SAYSvFN_dom"/>
</dbReference>
<accession>A0A8T0HGZ8</accession>
<keyword evidence="1" id="KW-0472">Membrane</keyword>
<dbReference type="InterPro" id="IPR039159">
    <property type="entry name" value="SAYSD1"/>
</dbReference>
<sequence length="166" mass="19290">MVLQRFKLPESATPLQRQVATFLRSKLKVPGIAANRLYVHTVNQHCMFLNMIRYWQFGYLYFASTFFLTNLMSSMGADVALIVLFSISLRTWLLTILWFVLLPLARRWDLGPLYIITTIFLVIFMNLGKRQPGEASAYSIFNEDFRELPGTLNAERLDRDIRAGQF</sequence>
<evidence type="ECO:0000313" key="4">
    <source>
        <dbReference type="Proteomes" id="UP000822688"/>
    </source>
</evidence>
<keyword evidence="4" id="KW-1185">Reference proteome</keyword>
<reference evidence="3 4" key="1">
    <citation type="submission" date="2020-06" db="EMBL/GenBank/DDBJ databases">
        <title>WGS assembly of Ceratodon purpureus strain R40.</title>
        <authorList>
            <person name="Carey S.B."/>
            <person name="Jenkins J."/>
            <person name="Shu S."/>
            <person name="Lovell J.T."/>
            <person name="Sreedasyam A."/>
            <person name="Maumus F."/>
            <person name="Tiley G.P."/>
            <person name="Fernandez-Pozo N."/>
            <person name="Barry K."/>
            <person name="Chen C."/>
            <person name="Wang M."/>
            <person name="Lipzen A."/>
            <person name="Daum C."/>
            <person name="Saski C.A."/>
            <person name="Payton A.C."/>
            <person name="Mcbreen J.C."/>
            <person name="Conrad R.E."/>
            <person name="Kollar L.M."/>
            <person name="Olsson S."/>
            <person name="Huttunen S."/>
            <person name="Landis J.B."/>
            <person name="Wickett N.J."/>
            <person name="Johnson M.G."/>
            <person name="Rensing S.A."/>
            <person name="Grimwood J."/>
            <person name="Schmutz J."/>
            <person name="Mcdaniel S.F."/>
        </authorList>
    </citation>
    <scope>NUCLEOTIDE SEQUENCE [LARGE SCALE GENOMIC DNA]</scope>
    <source>
        <strain evidence="3 4">R40</strain>
    </source>
</reference>
<dbReference type="AlphaFoldDB" id="A0A8T0HGZ8"/>
<organism evidence="3 4">
    <name type="scientific">Ceratodon purpureus</name>
    <name type="common">Fire moss</name>
    <name type="synonym">Dicranum purpureum</name>
    <dbReference type="NCBI Taxonomy" id="3225"/>
    <lineage>
        <taxon>Eukaryota</taxon>
        <taxon>Viridiplantae</taxon>
        <taxon>Streptophyta</taxon>
        <taxon>Embryophyta</taxon>
        <taxon>Bryophyta</taxon>
        <taxon>Bryophytina</taxon>
        <taxon>Bryopsida</taxon>
        <taxon>Dicranidae</taxon>
        <taxon>Pseudoditrichales</taxon>
        <taxon>Ditrichaceae</taxon>
        <taxon>Ceratodon</taxon>
    </lineage>
</organism>
<dbReference type="PANTHER" id="PTHR13527:SF0">
    <property type="entry name" value="SAYSVFN DOMAIN-CONTAINING PROTEIN 1"/>
    <property type="match status" value="1"/>
</dbReference>
<protein>
    <recommendedName>
        <fullName evidence="2">SAYSvFN domain-containing protein</fullName>
    </recommendedName>
</protein>
<dbReference type="PANTHER" id="PTHR13527">
    <property type="entry name" value="SAYSVFN DOMAIN-CONTAINING PROTEIN 1"/>
    <property type="match status" value="1"/>
</dbReference>
<keyword evidence="1" id="KW-1133">Transmembrane helix</keyword>
<dbReference type="Pfam" id="PF10260">
    <property type="entry name" value="SAYSvFN"/>
    <property type="match status" value="1"/>
</dbReference>
<evidence type="ECO:0000256" key="1">
    <source>
        <dbReference type="SAM" id="Phobius"/>
    </source>
</evidence>
<feature type="transmembrane region" description="Helical" evidence="1">
    <location>
        <begin position="79"/>
        <end position="105"/>
    </location>
</feature>
<evidence type="ECO:0000259" key="2">
    <source>
        <dbReference type="Pfam" id="PF10260"/>
    </source>
</evidence>
<name>A0A8T0HGZ8_CERPU</name>
<keyword evidence="1" id="KW-0812">Transmembrane</keyword>
<dbReference type="EMBL" id="CM026427">
    <property type="protein sequence ID" value="KAG0569977.1"/>
    <property type="molecule type" value="Genomic_DNA"/>
</dbReference>
<comment type="caution">
    <text evidence="3">The sequence shown here is derived from an EMBL/GenBank/DDBJ whole genome shotgun (WGS) entry which is preliminary data.</text>
</comment>